<protein>
    <submittedName>
        <fullName evidence="2">Uncharacterized protein</fullName>
    </submittedName>
</protein>
<reference evidence="3" key="1">
    <citation type="submission" date="2018-02" db="EMBL/GenBank/DDBJ databases">
        <authorList>
            <person name="O'Hara-Hanley K."/>
            <person name="Soby S."/>
        </authorList>
    </citation>
    <scope>NUCLEOTIDE SEQUENCE [LARGE SCALE GENOMIC DNA]</scope>
    <source>
        <strain evidence="3">MWU14-2602</strain>
    </source>
</reference>
<evidence type="ECO:0000313" key="2">
    <source>
        <dbReference type="EMBL" id="POZ61254.1"/>
    </source>
</evidence>
<evidence type="ECO:0000313" key="3">
    <source>
        <dbReference type="Proteomes" id="UP000237082"/>
    </source>
</evidence>
<dbReference type="OrthoDB" id="8592877at2"/>
<comment type="caution">
    <text evidence="2">The sequence shown here is derived from an EMBL/GenBank/DDBJ whole genome shotgun (WGS) entry which is preliminary data.</text>
</comment>
<dbReference type="AlphaFoldDB" id="A0A2S5DDW0"/>
<dbReference type="Proteomes" id="UP000237082">
    <property type="component" value="Unassembled WGS sequence"/>
</dbReference>
<keyword evidence="3" id="KW-1185">Reference proteome</keyword>
<feature type="region of interest" description="Disordered" evidence="1">
    <location>
        <begin position="51"/>
        <end position="73"/>
    </location>
</feature>
<organism evidence="2 3">
    <name type="scientific">Chromobacterium alticapitis</name>
    <dbReference type="NCBI Taxonomy" id="2073169"/>
    <lineage>
        <taxon>Bacteria</taxon>
        <taxon>Pseudomonadati</taxon>
        <taxon>Pseudomonadota</taxon>
        <taxon>Betaproteobacteria</taxon>
        <taxon>Neisseriales</taxon>
        <taxon>Chromobacteriaceae</taxon>
        <taxon>Chromobacterium</taxon>
    </lineage>
</organism>
<feature type="compositionally biased region" description="Basic and acidic residues" evidence="1">
    <location>
        <begin position="59"/>
        <end position="73"/>
    </location>
</feature>
<dbReference type="EMBL" id="PQWB01000063">
    <property type="protein sequence ID" value="POZ61254.1"/>
    <property type="molecule type" value="Genomic_DNA"/>
</dbReference>
<accession>A0A2S5DDW0</accession>
<gene>
    <name evidence="2" type="ORF">C2I19_14340</name>
</gene>
<name>A0A2S5DDW0_9NEIS</name>
<proteinExistence type="predicted"/>
<dbReference type="RefSeq" id="WP_103903376.1">
    <property type="nucleotide sequence ID" value="NZ_PQWB01000063.1"/>
</dbReference>
<evidence type="ECO:0000256" key="1">
    <source>
        <dbReference type="SAM" id="MobiDB-lite"/>
    </source>
</evidence>
<sequence>MSALINETSLPAEPEPGSRKRLMHFLTHERRCWRRLAYWLKQFQTENRAPPRCYAWRPAPDEHPEDHEDLLLH</sequence>